<dbReference type="AlphaFoldDB" id="A0A6G8F2R8"/>
<dbReference type="SUPFAM" id="SSF103481">
    <property type="entry name" value="Multidrug resistance efflux transporter EmrE"/>
    <property type="match status" value="1"/>
</dbReference>
<dbReference type="PANTHER" id="PTHR32322:SF18">
    <property type="entry name" value="S-ADENOSYLMETHIONINE_S-ADENOSYLHOMOCYSTEINE TRANSPORTER"/>
    <property type="match status" value="1"/>
</dbReference>
<dbReference type="Pfam" id="PF00892">
    <property type="entry name" value="EamA"/>
    <property type="match status" value="1"/>
</dbReference>
<evidence type="ECO:0000313" key="8">
    <source>
        <dbReference type="EMBL" id="QIM10361.1"/>
    </source>
</evidence>
<evidence type="ECO:0000256" key="2">
    <source>
        <dbReference type="ARBA" id="ARBA00022475"/>
    </source>
</evidence>
<feature type="domain" description="EamA" evidence="7">
    <location>
        <begin position="20"/>
        <end position="156"/>
    </location>
</feature>
<protein>
    <recommendedName>
        <fullName evidence="7">EamA domain-containing protein</fullName>
    </recommendedName>
</protein>
<evidence type="ECO:0000259" key="7">
    <source>
        <dbReference type="Pfam" id="PF00892"/>
    </source>
</evidence>
<name>A0A6G8F2R8_9PROT</name>
<evidence type="ECO:0000256" key="4">
    <source>
        <dbReference type="ARBA" id="ARBA00022989"/>
    </source>
</evidence>
<dbReference type="PANTHER" id="PTHR32322">
    <property type="entry name" value="INNER MEMBRANE TRANSPORTER"/>
    <property type="match status" value="1"/>
</dbReference>
<feature type="transmembrane region" description="Helical" evidence="6">
    <location>
        <begin position="20"/>
        <end position="38"/>
    </location>
</feature>
<dbReference type="InterPro" id="IPR050638">
    <property type="entry name" value="AA-Vitamin_Transporters"/>
</dbReference>
<keyword evidence="5 6" id="KW-0472">Membrane</keyword>
<accession>A0A6G8F2R8</accession>
<evidence type="ECO:0000256" key="1">
    <source>
        <dbReference type="ARBA" id="ARBA00004651"/>
    </source>
</evidence>
<sequence length="169" mass="18744">MSIGITLFYKNENGQTLNLYGLFLVLLSAMSYAVYMVALKQLSAVKRMHFPKLTFYVMFFGLFVYLFNLKMGLGLQILDTPFLWGCVIGLAFLPTIISLETMTIAIKLIGPTLSAILGALEPVTAVFLGAIFFGEQLTLRICSGIALILLSVLLIVANKKTKKTQKKRH</sequence>
<keyword evidence="4 6" id="KW-1133">Transmembrane helix</keyword>
<feature type="transmembrane region" description="Helical" evidence="6">
    <location>
        <begin position="81"/>
        <end position="99"/>
    </location>
</feature>
<comment type="subcellular location">
    <subcellularLocation>
        <location evidence="1">Cell membrane</location>
        <topology evidence="1">Multi-pass membrane protein</topology>
    </subcellularLocation>
</comment>
<gene>
    <name evidence="8" type="ORF">PlAlph_1150</name>
</gene>
<reference evidence="8" key="1">
    <citation type="journal article" date="2020" name="J. ISSAAS">
        <title>Lactobacilli and other gastrointestinal microbiota of Peromyscus leucopus, reservoir host for agents of Lyme disease and other zoonoses in North America.</title>
        <authorList>
            <person name="Milovic A."/>
            <person name="Bassam K."/>
            <person name="Shao H."/>
            <person name="Chatzistamou I."/>
            <person name="Tufts D.M."/>
            <person name="Diuk-Wasser M."/>
            <person name="Barbour A.G."/>
        </authorList>
    </citation>
    <scope>NUCLEOTIDE SEQUENCE</scope>
    <source>
        <strain evidence="8">LL90</strain>
    </source>
</reference>
<dbReference type="InterPro" id="IPR037185">
    <property type="entry name" value="EmrE-like"/>
</dbReference>
<evidence type="ECO:0000256" key="6">
    <source>
        <dbReference type="SAM" id="Phobius"/>
    </source>
</evidence>
<evidence type="ECO:0000256" key="5">
    <source>
        <dbReference type="ARBA" id="ARBA00023136"/>
    </source>
</evidence>
<organism evidence="8">
    <name type="scientific">uncultured Alphaproteobacteria bacterium</name>
    <dbReference type="NCBI Taxonomy" id="91750"/>
    <lineage>
        <taxon>Bacteria</taxon>
        <taxon>Pseudomonadati</taxon>
        <taxon>Pseudomonadota</taxon>
        <taxon>Alphaproteobacteria</taxon>
        <taxon>environmental samples</taxon>
    </lineage>
</organism>
<evidence type="ECO:0000256" key="3">
    <source>
        <dbReference type="ARBA" id="ARBA00022692"/>
    </source>
</evidence>
<keyword evidence="3 6" id="KW-0812">Transmembrane</keyword>
<keyword evidence="2" id="KW-1003">Cell membrane</keyword>
<feature type="transmembrane region" description="Helical" evidence="6">
    <location>
        <begin position="137"/>
        <end position="157"/>
    </location>
</feature>
<proteinExistence type="predicted"/>
<feature type="transmembrane region" description="Helical" evidence="6">
    <location>
        <begin position="50"/>
        <end position="69"/>
    </location>
</feature>
<dbReference type="GO" id="GO:0005886">
    <property type="term" value="C:plasma membrane"/>
    <property type="evidence" value="ECO:0007669"/>
    <property type="project" value="UniProtKB-SubCell"/>
</dbReference>
<dbReference type="InterPro" id="IPR000620">
    <property type="entry name" value="EamA_dom"/>
</dbReference>
<dbReference type="EMBL" id="MN990728">
    <property type="protein sequence ID" value="QIM10361.1"/>
    <property type="molecule type" value="Genomic_DNA"/>
</dbReference>